<feature type="compositionally biased region" description="Basic and acidic residues" evidence="1">
    <location>
        <begin position="101"/>
        <end position="122"/>
    </location>
</feature>
<feature type="compositionally biased region" description="Basic and acidic residues" evidence="1">
    <location>
        <begin position="302"/>
        <end position="329"/>
    </location>
</feature>
<dbReference type="Proteomes" id="UP000029121">
    <property type="component" value="Unassembled WGS sequence"/>
</dbReference>
<dbReference type="OrthoDB" id="1920561at2759"/>
<protein>
    <submittedName>
        <fullName evidence="2">Uncharacterized protein</fullName>
    </submittedName>
</protein>
<proteinExistence type="predicted"/>
<feature type="compositionally biased region" description="Basic and acidic residues" evidence="1">
    <location>
        <begin position="15"/>
        <end position="94"/>
    </location>
</feature>
<feature type="compositionally biased region" description="Basic and acidic residues" evidence="1">
    <location>
        <begin position="280"/>
        <end position="295"/>
    </location>
</feature>
<dbReference type="eggNOG" id="ENOG502QTZY">
    <property type="taxonomic scope" value="Eukaryota"/>
</dbReference>
<dbReference type="EMBL" id="KB870807">
    <property type="protein sequence ID" value="EOA30981.1"/>
    <property type="molecule type" value="Genomic_DNA"/>
</dbReference>
<feature type="non-terminal residue" evidence="2">
    <location>
        <position position="1"/>
    </location>
</feature>
<keyword evidence="3" id="KW-1185">Reference proteome</keyword>
<accession>R0G6E6</accession>
<evidence type="ECO:0000313" key="3">
    <source>
        <dbReference type="Proteomes" id="UP000029121"/>
    </source>
</evidence>
<dbReference type="AlphaFoldDB" id="R0G6E6"/>
<organism evidence="2 3">
    <name type="scientific">Capsella rubella</name>
    <dbReference type="NCBI Taxonomy" id="81985"/>
    <lineage>
        <taxon>Eukaryota</taxon>
        <taxon>Viridiplantae</taxon>
        <taxon>Streptophyta</taxon>
        <taxon>Embryophyta</taxon>
        <taxon>Tracheophyta</taxon>
        <taxon>Spermatophyta</taxon>
        <taxon>Magnoliopsida</taxon>
        <taxon>eudicotyledons</taxon>
        <taxon>Gunneridae</taxon>
        <taxon>Pentapetalae</taxon>
        <taxon>rosids</taxon>
        <taxon>malvids</taxon>
        <taxon>Brassicales</taxon>
        <taxon>Brassicaceae</taxon>
        <taxon>Camelineae</taxon>
        <taxon>Capsella</taxon>
    </lineage>
</organism>
<feature type="compositionally biased region" description="Basic and acidic residues" evidence="1">
    <location>
        <begin position="226"/>
        <end position="272"/>
    </location>
</feature>
<gene>
    <name evidence="2" type="ORF">CARUB_v10014126mg</name>
</gene>
<feature type="region of interest" description="Disordered" evidence="1">
    <location>
        <begin position="1"/>
        <end position="337"/>
    </location>
</feature>
<dbReference type="KEGG" id="crb:17891612"/>
<reference evidence="3" key="1">
    <citation type="journal article" date="2013" name="Nat. Genet.">
        <title>The Capsella rubella genome and the genomic consequences of rapid mating system evolution.</title>
        <authorList>
            <person name="Slotte T."/>
            <person name="Hazzouri K.M."/>
            <person name="Agren J.A."/>
            <person name="Koenig D."/>
            <person name="Maumus F."/>
            <person name="Guo Y.L."/>
            <person name="Steige K."/>
            <person name="Platts A.E."/>
            <person name="Escobar J.S."/>
            <person name="Newman L.K."/>
            <person name="Wang W."/>
            <person name="Mandakova T."/>
            <person name="Vello E."/>
            <person name="Smith L.M."/>
            <person name="Henz S.R."/>
            <person name="Steffen J."/>
            <person name="Takuno S."/>
            <person name="Brandvain Y."/>
            <person name="Coop G."/>
            <person name="Andolfatto P."/>
            <person name="Hu T.T."/>
            <person name="Blanchette M."/>
            <person name="Clark R.M."/>
            <person name="Quesneville H."/>
            <person name="Nordborg M."/>
            <person name="Gaut B.S."/>
            <person name="Lysak M.A."/>
            <person name="Jenkins J."/>
            <person name="Grimwood J."/>
            <person name="Chapman J."/>
            <person name="Prochnik S."/>
            <person name="Shu S."/>
            <person name="Rokhsar D."/>
            <person name="Schmutz J."/>
            <person name="Weigel D."/>
            <person name="Wright S.I."/>
        </authorList>
    </citation>
    <scope>NUCLEOTIDE SEQUENCE [LARGE SCALE GENOMIC DNA]</scope>
    <source>
        <strain evidence="3">cv. Monte Gargano</strain>
    </source>
</reference>
<dbReference type="PANTHER" id="PTHR36364:SF1">
    <property type="entry name" value="OS03G0203000 PROTEIN"/>
    <property type="match status" value="1"/>
</dbReference>
<feature type="compositionally biased region" description="Basic and acidic residues" evidence="1">
    <location>
        <begin position="129"/>
        <end position="199"/>
    </location>
</feature>
<dbReference type="STRING" id="81985.R0G6E6"/>
<dbReference type="PANTHER" id="PTHR36364">
    <property type="entry name" value="OS03G0203000 PROTEIN"/>
    <property type="match status" value="1"/>
</dbReference>
<evidence type="ECO:0000313" key="2">
    <source>
        <dbReference type="EMBL" id="EOA30981.1"/>
    </source>
</evidence>
<evidence type="ECO:0000256" key="1">
    <source>
        <dbReference type="SAM" id="MobiDB-lite"/>
    </source>
</evidence>
<name>R0G6E6_9BRAS</name>
<sequence length="337" mass="39496">IKIVAGAGQGRGKRRDLCKSPKNLEGEKSRRGTMSRRESRDSDPKRSSSRIDREPSPKRSRRDGKPEAERVLSKKDLDVRDGTATEQKPRHSLRDAAPLEPDAHGLKRDSENKHSEHHETKKQASHLSDVSRPRPYHQHDDHRSDRKDDRRATFERGSWRSSRDQSNRRAGDDEKSQHRKDEDKSSWRHDRFHESDDKTQGALSRNRPAFREKKLPEESGNNTDRPTTEEARDTNLNHRRQNERNWRSNMHSERHERPATGRDRVWNRDDVRGAGSRQSYRADRDNRFRSNERSGFDGSWTRNEKKWDHDLFEEANKSPTRATEEEQIAKVETLLAS</sequence>